<dbReference type="SMART" id="SM00283">
    <property type="entry name" value="MA"/>
    <property type="match status" value="1"/>
</dbReference>
<evidence type="ECO:0000259" key="13">
    <source>
        <dbReference type="PROSITE" id="PS50112"/>
    </source>
</evidence>
<reference evidence="16" key="1">
    <citation type="journal article" date="2019" name="Int. J. Syst. Evol. Microbiol.">
        <title>The Global Catalogue of Microorganisms (GCM) 10K type strain sequencing project: providing services to taxonomists for standard genome sequencing and annotation.</title>
        <authorList>
            <consortium name="The Broad Institute Genomics Platform"/>
            <consortium name="The Broad Institute Genome Sequencing Center for Infectious Disease"/>
            <person name="Wu L."/>
            <person name="Ma J."/>
        </authorList>
    </citation>
    <scope>NUCLEOTIDE SEQUENCE [LARGE SCALE GENOMIC DNA]</scope>
    <source>
        <strain evidence="16">JCM 17759</strain>
    </source>
</reference>
<feature type="domain" description="HAMP" evidence="14">
    <location>
        <begin position="381"/>
        <end position="434"/>
    </location>
</feature>
<dbReference type="CDD" id="cd00130">
    <property type="entry name" value="PAS"/>
    <property type="match status" value="1"/>
</dbReference>
<evidence type="ECO:0000256" key="10">
    <source>
        <dbReference type="PROSITE-ProRule" id="PRU00284"/>
    </source>
</evidence>
<keyword evidence="11" id="KW-0812">Transmembrane</keyword>
<gene>
    <name evidence="15" type="ORF">GCM10023156_38720</name>
</gene>
<keyword evidence="11" id="KW-0472">Membrane</keyword>
<dbReference type="SMART" id="SM00304">
    <property type="entry name" value="HAMP"/>
    <property type="match status" value="1"/>
</dbReference>
<evidence type="ECO:0000256" key="11">
    <source>
        <dbReference type="SAM" id="Phobius"/>
    </source>
</evidence>
<keyword evidence="16" id="KW-1185">Reference proteome</keyword>
<dbReference type="PROSITE" id="PS50885">
    <property type="entry name" value="HAMP"/>
    <property type="match status" value="1"/>
</dbReference>
<proteinExistence type="inferred from homology"/>
<dbReference type="InterPro" id="IPR000014">
    <property type="entry name" value="PAS"/>
</dbReference>
<comment type="similarity">
    <text evidence="9">Belongs to the methyl-accepting chemotaxis (MCP) protein family.</text>
</comment>
<feature type="domain" description="Methyl-accepting transducer" evidence="12">
    <location>
        <begin position="573"/>
        <end position="809"/>
    </location>
</feature>
<name>A0ABP8N4R5_9BACT</name>
<dbReference type="Pfam" id="PF00672">
    <property type="entry name" value="HAMP"/>
    <property type="match status" value="1"/>
</dbReference>
<keyword evidence="5" id="KW-0418">Kinase</keyword>
<dbReference type="Pfam" id="PF00015">
    <property type="entry name" value="MCPsignal"/>
    <property type="match status" value="1"/>
</dbReference>
<dbReference type="InterPro" id="IPR004089">
    <property type="entry name" value="MCPsignal_dom"/>
</dbReference>
<accession>A0ABP8N4R5</accession>
<keyword evidence="6" id="KW-0067">ATP-binding</keyword>
<comment type="subcellular location">
    <subcellularLocation>
        <location evidence="1">Membrane</location>
    </subcellularLocation>
</comment>
<dbReference type="PANTHER" id="PTHR32089">
    <property type="entry name" value="METHYL-ACCEPTING CHEMOTAXIS PROTEIN MCPB"/>
    <property type="match status" value="1"/>
</dbReference>
<keyword evidence="4" id="KW-0547">Nucleotide-binding</keyword>
<evidence type="ECO:0000256" key="5">
    <source>
        <dbReference type="ARBA" id="ARBA00022777"/>
    </source>
</evidence>
<evidence type="ECO:0000256" key="4">
    <source>
        <dbReference type="ARBA" id="ARBA00022741"/>
    </source>
</evidence>
<dbReference type="SUPFAM" id="SSF158472">
    <property type="entry name" value="HAMP domain-like"/>
    <property type="match status" value="1"/>
</dbReference>
<dbReference type="SUPFAM" id="SSF58104">
    <property type="entry name" value="Methyl-accepting chemotaxis protein (MCP) signaling domain"/>
    <property type="match status" value="1"/>
</dbReference>
<dbReference type="Proteomes" id="UP001500840">
    <property type="component" value="Unassembled WGS sequence"/>
</dbReference>
<dbReference type="NCBIfam" id="TIGR00229">
    <property type="entry name" value="sensory_box"/>
    <property type="match status" value="1"/>
</dbReference>
<protein>
    <submittedName>
        <fullName evidence="15">Uncharacterized protein</fullName>
    </submittedName>
</protein>
<evidence type="ECO:0000313" key="15">
    <source>
        <dbReference type="EMBL" id="GAA4459346.1"/>
    </source>
</evidence>
<dbReference type="InterPro" id="IPR013767">
    <property type="entry name" value="PAS_fold"/>
</dbReference>
<dbReference type="EMBL" id="BAABGA010000048">
    <property type="protein sequence ID" value="GAA4459346.1"/>
    <property type="molecule type" value="Genomic_DNA"/>
</dbReference>
<dbReference type="Pfam" id="PF00989">
    <property type="entry name" value="PAS"/>
    <property type="match status" value="1"/>
</dbReference>
<feature type="transmembrane region" description="Helical" evidence="11">
    <location>
        <begin position="26"/>
        <end position="48"/>
    </location>
</feature>
<dbReference type="CDD" id="cd11386">
    <property type="entry name" value="MCP_signal"/>
    <property type="match status" value="1"/>
</dbReference>
<sequence length="842" mass="91193">MTRSLGNLRGIGMTLVEHIRKLSLRWQISVLLGIAILISLLALGTLAFQKSREIVTEMTLEKMVAQTNEIASNLESTLARSRADTLAIPSYPPIPGIIRCWDNEQNPGQDPVQTGSNVQIWMERLAQIITTEMRAYGERIESAFYDAEGRGVMRVVSRRGDYELETEQIPNIAQAPYFLKTRELSSGNTYVSPLQLNPRGNATVHVCTPVFSKSSEETLAEFRGIFVITLAGDILFNNAVQTLAGDRASQEQVIEIVDNTMQFLYCSSNSDATAMSNDRFDVLRPVRAERLLRNDLEGTHYGKNAKAIYVQGADRPDGKSMLGTFTRVFYDPSDRTRFWGVTTSEYGESALQSVTDLRNRFLLTGTLIMLGVLTASYFFAGRLAAPLATLSRTADEIAGGQIDKPMPQIHGAGEVIQLNTSFREMTQALRSHIAEAKDQKSRTQATIDSTADAIISLNGEGTILSCNSATREMFGYSEDQLVGQNASLLSRALCNDASHQPSHHLAPGEVRRLGAGSEVTGRHRDGSEIPLLMRVVAMNYAGDEIIIATLQDIAERKRNELERGKLFNAIRDAVQRLATATQEILATTSQQAAGAQEQAATVSEVVATAEEIAQTAAQAAQRADEVAQAARHTDEVGNEGRMAIEGSVTAMEEVKRQVESIAENMLSLAERAQAIGEIIATVNDIAEQTNVLALNAAVEASRAGEHGKGFAVVAAEVKSLAEQSKRATAQIRSILSEIQAATNAAVLSTEHGTHTVSQASDVTSRAGEVIKTLAQTLADSTQMATQISASANQQAAGVRQLNEGIRDIDTVTKQSLSAVQQIEESARNLNGLSNELASLTEI</sequence>
<dbReference type="InterPro" id="IPR003660">
    <property type="entry name" value="HAMP_dom"/>
</dbReference>
<dbReference type="CDD" id="cd06225">
    <property type="entry name" value="HAMP"/>
    <property type="match status" value="1"/>
</dbReference>
<dbReference type="PROSITE" id="PS50111">
    <property type="entry name" value="CHEMOTAXIS_TRANSDUC_2"/>
    <property type="match status" value="1"/>
</dbReference>
<keyword evidence="2" id="KW-0597">Phosphoprotein</keyword>
<evidence type="ECO:0000256" key="9">
    <source>
        <dbReference type="ARBA" id="ARBA00029447"/>
    </source>
</evidence>
<keyword evidence="3" id="KW-0808">Transferase</keyword>
<keyword evidence="8 10" id="KW-0807">Transducer</keyword>
<dbReference type="SUPFAM" id="SSF103190">
    <property type="entry name" value="Sensory domain-like"/>
    <property type="match status" value="1"/>
</dbReference>
<dbReference type="InterPro" id="IPR029151">
    <property type="entry name" value="Sensor-like_sf"/>
</dbReference>
<keyword evidence="11" id="KW-1133">Transmembrane helix</keyword>
<dbReference type="Gene3D" id="1.10.287.950">
    <property type="entry name" value="Methyl-accepting chemotaxis protein"/>
    <property type="match status" value="1"/>
</dbReference>
<dbReference type="SMART" id="SM00091">
    <property type="entry name" value="PAS"/>
    <property type="match status" value="1"/>
</dbReference>
<dbReference type="Gene3D" id="6.10.340.10">
    <property type="match status" value="1"/>
</dbReference>
<evidence type="ECO:0000256" key="8">
    <source>
        <dbReference type="ARBA" id="ARBA00023224"/>
    </source>
</evidence>
<dbReference type="PANTHER" id="PTHR32089:SF112">
    <property type="entry name" value="LYSOZYME-LIKE PROTEIN-RELATED"/>
    <property type="match status" value="1"/>
</dbReference>
<evidence type="ECO:0000256" key="1">
    <source>
        <dbReference type="ARBA" id="ARBA00004370"/>
    </source>
</evidence>
<organism evidence="15 16">
    <name type="scientific">Novipirellula rosea</name>
    <dbReference type="NCBI Taxonomy" id="1031540"/>
    <lineage>
        <taxon>Bacteria</taxon>
        <taxon>Pseudomonadati</taxon>
        <taxon>Planctomycetota</taxon>
        <taxon>Planctomycetia</taxon>
        <taxon>Pirellulales</taxon>
        <taxon>Pirellulaceae</taxon>
        <taxon>Novipirellula</taxon>
    </lineage>
</organism>
<keyword evidence="7" id="KW-0902">Two-component regulatory system</keyword>
<evidence type="ECO:0000259" key="14">
    <source>
        <dbReference type="PROSITE" id="PS50885"/>
    </source>
</evidence>
<evidence type="ECO:0000259" key="12">
    <source>
        <dbReference type="PROSITE" id="PS50111"/>
    </source>
</evidence>
<dbReference type="InterPro" id="IPR035965">
    <property type="entry name" value="PAS-like_dom_sf"/>
</dbReference>
<evidence type="ECO:0000256" key="2">
    <source>
        <dbReference type="ARBA" id="ARBA00022553"/>
    </source>
</evidence>
<feature type="domain" description="PAS" evidence="13">
    <location>
        <begin position="439"/>
        <end position="485"/>
    </location>
</feature>
<evidence type="ECO:0000256" key="7">
    <source>
        <dbReference type="ARBA" id="ARBA00023012"/>
    </source>
</evidence>
<comment type="caution">
    <text evidence="15">The sequence shown here is derived from an EMBL/GenBank/DDBJ whole genome shotgun (WGS) entry which is preliminary data.</text>
</comment>
<dbReference type="PROSITE" id="PS50112">
    <property type="entry name" value="PAS"/>
    <property type="match status" value="1"/>
</dbReference>
<evidence type="ECO:0000256" key="3">
    <source>
        <dbReference type="ARBA" id="ARBA00022679"/>
    </source>
</evidence>
<evidence type="ECO:0000256" key="6">
    <source>
        <dbReference type="ARBA" id="ARBA00022840"/>
    </source>
</evidence>
<feature type="transmembrane region" description="Helical" evidence="11">
    <location>
        <begin position="361"/>
        <end position="380"/>
    </location>
</feature>
<evidence type="ECO:0000313" key="16">
    <source>
        <dbReference type="Proteomes" id="UP001500840"/>
    </source>
</evidence>
<dbReference type="SUPFAM" id="SSF55785">
    <property type="entry name" value="PYP-like sensor domain (PAS domain)"/>
    <property type="match status" value="1"/>
</dbReference>
<dbReference type="Gene3D" id="3.30.450.20">
    <property type="entry name" value="PAS domain"/>
    <property type="match status" value="2"/>
</dbReference>